<reference evidence="2" key="1">
    <citation type="submission" date="2021-03" db="EMBL/GenBank/DDBJ databases">
        <authorList>
            <person name="So Y."/>
        </authorList>
    </citation>
    <scope>NUCLEOTIDE SEQUENCE</scope>
    <source>
        <strain evidence="2">SG15</strain>
    </source>
</reference>
<dbReference type="SUPFAM" id="SSF53850">
    <property type="entry name" value="Periplasmic binding protein-like II"/>
    <property type="match status" value="1"/>
</dbReference>
<dbReference type="PIRSF" id="PIRSF017082">
    <property type="entry name" value="YflP"/>
    <property type="match status" value="1"/>
</dbReference>
<evidence type="ECO:0000256" key="1">
    <source>
        <dbReference type="ARBA" id="ARBA00006987"/>
    </source>
</evidence>
<dbReference type="InterPro" id="IPR005064">
    <property type="entry name" value="BUG"/>
</dbReference>
<organism evidence="2 3">
    <name type="scientific">Roseomonas indoligenes</name>
    <dbReference type="NCBI Taxonomy" id="2820811"/>
    <lineage>
        <taxon>Bacteria</taxon>
        <taxon>Pseudomonadati</taxon>
        <taxon>Pseudomonadota</taxon>
        <taxon>Alphaproteobacteria</taxon>
        <taxon>Acetobacterales</taxon>
        <taxon>Roseomonadaceae</taxon>
        <taxon>Roseomonas</taxon>
    </lineage>
</organism>
<dbReference type="AlphaFoldDB" id="A0A940MZ72"/>
<dbReference type="RefSeq" id="WP_209369844.1">
    <property type="nucleotide sequence ID" value="NZ_JAGIZA010000001.1"/>
</dbReference>
<comment type="caution">
    <text evidence="2">The sequence shown here is derived from an EMBL/GenBank/DDBJ whole genome shotgun (WGS) entry which is preliminary data.</text>
</comment>
<evidence type="ECO:0000313" key="2">
    <source>
        <dbReference type="EMBL" id="MBP0491377.1"/>
    </source>
</evidence>
<protein>
    <submittedName>
        <fullName evidence="2">Tripartite tricarboxylate transporter substrate binding protein</fullName>
    </submittedName>
</protein>
<dbReference type="Proteomes" id="UP000677537">
    <property type="component" value="Unassembled WGS sequence"/>
</dbReference>
<dbReference type="EMBL" id="JAGIZA010000001">
    <property type="protein sequence ID" value="MBP0491377.1"/>
    <property type="molecule type" value="Genomic_DNA"/>
</dbReference>
<gene>
    <name evidence="2" type="ORF">J5Y10_01145</name>
</gene>
<evidence type="ECO:0000313" key="3">
    <source>
        <dbReference type="Proteomes" id="UP000677537"/>
    </source>
</evidence>
<dbReference type="Gene3D" id="3.40.190.150">
    <property type="entry name" value="Bordetella uptake gene, domain 1"/>
    <property type="match status" value="1"/>
</dbReference>
<proteinExistence type="inferred from homology"/>
<sequence length="341" mass="35606">MRDCTAHGSLRASLAASQPGFGRRALLAAAPSAALAGAPAAAQDYPTRPIRILVGFTAGGSADIMARDIGQQLSTAWGQPVVVENRSGANGTIATQAMIGAPPDGYTLLMTVSSHVTNPRLYPGVDYDPVRDVSPVTLVASSPLVILAHPRFAAGDMKAAIEAARAKPGTVTYSSPGTGSVQHLSMELMNGLAGIGMVHVPYRGGANALTDLLSGQVQLSILSIVQALPLIRQGQVKALAVTTPARAASLPEVPTLEEAGVQGYDSSLWFALLAPPRTPAPIVHRLNGEVTRMLHTPEMRTRLTAQGADPIGGTEEELAAFLRAEDAKWAEVIRRANVRPE</sequence>
<dbReference type="PANTHER" id="PTHR42928">
    <property type="entry name" value="TRICARBOXYLATE-BINDING PROTEIN"/>
    <property type="match status" value="1"/>
</dbReference>
<dbReference type="PANTHER" id="PTHR42928:SF5">
    <property type="entry name" value="BLR1237 PROTEIN"/>
    <property type="match status" value="1"/>
</dbReference>
<accession>A0A940MZ72</accession>
<dbReference type="Pfam" id="PF03401">
    <property type="entry name" value="TctC"/>
    <property type="match status" value="1"/>
</dbReference>
<comment type="similarity">
    <text evidence="1">Belongs to the UPF0065 (bug) family.</text>
</comment>
<keyword evidence="3" id="KW-1185">Reference proteome</keyword>
<dbReference type="Gene3D" id="3.40.190.10">
    <property type="entry name" value="Periplasmic binding protein-like II"/>
    <property type="match status" value="1"/>
</dbReference>
<dbReference type="InterPro" id="IPR042100">
    <property type="entry name" value="Bug_dom1"/>
</dbReference>
<name>A0A940MZ72_9PROT</name>
<dbReference type="CDD" id="cd13578">
    <property type="entry name" value="PBP2_Bug27"/>
    <property type="match status" value="1"/>
</dbReference>